<dbReference type="OrthoDB" id="9784262at2"/>
<reference evidence="10 11" key="1">
    <citation type="journal article" date="2014" name="Microbiology">
        <title>Unravelling the complete genome sequence of Advenella mimigardefordensis strain DPN7T and novel insights in the catabolism of the xenobiotic polythioester precursor 3,3'-dithiodipropionate.</title>
        <authorList>
            <person name="Wubbeler J.H."/>
            <person name="Hiessl S."/>
            <person name="Schuldes J."/>
            <person name="Thurmer A."/>
            <person name="Daniel R."/>
            <person name="Steinbuchel A."/>
        </authorList>
    </citation>
    <scope>NUCLEOTIDE SEQUENCE [LARGE SCALE GENOMIC DNA]</scope>
    <source>
        <strain evidence="11">DSM 17166 / LMG 22922 / DPN7</strain>
    </source>
</reference>
<dbReference type="RefSeq" id="WP_025373704.1">
    <property type="nucleotide sequence ID" value="NZ_CP003915.1"/>
</dbReference>
<evidence type="ECO:0000313" key="10">
    <source>
        <dbReference type="EMBL" id="AHG65045.1"/>
    </source>
</evidence>
<dbReference type="InterPro" id="IPR017900">
    <property type="entry name" value="4Fe4S_Fe_S_CS"/>
</dbReference>
<dbReference type="GO" id="GO:0005886">
    <property type="term" value="C:plasma membrane"/>
    <property type="evidence" value="ECO:0007669"/>
    <property type="project" value="TreeGrafter"/>
</dbReference>
<dbReference type="NCBIfam" id="TIGR02163">
    <property type="entry name" value="napH"/>
    <property type="match status" value="1"/>
</dbReference>
<evidence type="ECO:0000256" key="8">
    <source>
        <dbReference type="SAM" id="Phobius"/>
    </source>
</evidence>
<keyword evidence="5" id="KW-0249">Electron transport</keyword>
<evidence type="ECO:0000256" key="3">
    <source>
        <dbReference type="ARBA" id="ARBA00022723"/>
    </source>
</evidence>
<dbReference type="PATRIC" id="fig|1247726.3.peg.3282"/>
<feature type="domain" description="4Fe-4S ferredoxin-type" evidence="9">
    <location>
        <begin position="215"/>
        <end position="246"/>
    </location>
</feature>
<dbReference type="InterPro" id="IPR051684">
    <property type="entry name" value="Electron_Trans/Redox"/>
</dbReference>
<feature type="domain" description="4Fe-4S ferredoxin-type" evidence="9">
    <location>
        <begin position="249"/>
        <end position="278"/>
    </location>
</feature>
<keyword evidence="4" id="KW-0677">Repeat</keyword>
<evidence type="ECO:0000256" key="1">
    <source>
        <dbReference type="ARBA" id="ARBA00022448"/>
    </source>
</evidence>
<organism evidence="10 11">
    <name type="scientific">Advenella mimigardefordensis (strain DSM 17166 / LMG 22922 / DPN7)</name>
    <dbReference type="NCBI Taxonomy" id="1247726"/>
    <lineage>
        <taxon>Bacteria</taxon>
        <taxon>Pseudomonadati</taxon>
        <taxon>Pseudomonadota</taxon>
        <taxon>Betaproteobacteria</taxon>
        <taxon>Burkholderiales</taxon>
        <taxon>Alcaligenaceae</taxon>
    </lineage>
</organism>
<dbReference type="Pfam" id="PF13237">
    <property type="entry name" value="Fer4_10"/>
    <property type="match status" value="1"/>
</dbReference>
<dbReference type="PROSITE" id="PS51379">
    <property type="entry name" value="4FE4S_FER_2"/>
    <property type="match status" value="2"/>
</dbReference>
<evidence type="ECO:0000256" key="4">
    <source>
        <dbReference type="ARBA" id="ARBA00022737"/>
    </source>
</evidence>
<dbReference type="NCBIfam" id="NF007013">
    <property type="entry name" value="PRK09477.1"/>
    <property type="match status" value="1"/>
</dbReference>
<dbReference type="Proteomes" id="UP000019095">
    <property type="component" value="Chromosome"/>
</dbReference>
<accession>W0PHW5</accession>
<dbReference type="STRING" id="1247726.MIM_c29810"/>
<dbReference type="SUPFAM" id="SSF54862">
    <property type="entry name" value="4Fe-4S ferredoxins"/>
    <property type="match status" value="1"/>
</dbReference>
<keyword evidence="7" id="KW-0411">Iron-sulfur</keyword>
<dbReference type="Pfam" id="PF12801">
    <property type="entry name" value="Fer4_5"/>
    <property type="match status" value="2"/>
</dbReference>
<gene>
    <name evidence="10" type="primary">mauN</name>
    <name evidence="10" type="ORF">MIM_c29810</name>
</gene>
<dbReference type="HOGENOM" id="CLU_066585_1_0_4"/>
<dbReference type="PANTHER" id="PTHR30176:SF3">
    <property type="entry name" value="FERREDOXIN-TYPE PROTEIN NAPH"/>
    <property type="match status" value="1"/>
</dbReference>
<dbReference type="eggNOG" id="COG0348">
    <property type="taxonomic scope" value="Bacteria"/>
</dbReference>
<feature type="transmembrane region" description="Helical" evidence="8">
    <location>
        <begin position="138"/>
        <end position="156"/>
    </location>
</feature>
<dbReference type="InterPro" id="IPR017896">
    <property type="entry name" value="4Fe4S_Fe-S-bd"/>
</dbReference>
<dbReference type="Gene3D" id="3.30.70.20">
    <property type="match status" value="2"/>
</dbReference>
<evidence type="ECO:0000313" key="11">
    <source>
        <dbReference type="Proteomes" id="UP000019095"/>
    </source>
</evidence>
<keyword evidence="6" id="KW-0408">Iron</keyword>
<dbReference type="AlphaFoldDB" id="W0PHW5"/>
<dbReference type="PANTHER" id="PTHR30176">
    <property type="entry name" value="FERREDOXIN-TYPE PROTEIN NAPH"/>
    <property type="match status" value="1"/>
</dbReference>
<keyword evidence="8" id="KW-0812">Transmembrane</keyword>
<evidence type="ECO:0000256" key="7">
    <source>
        <dbReference type="ARBA" id="ARBA00023014"/>
    </source>
</evidence>
<keyword evidence="11" id="KW-1185">Reference proteome</keyword>
<feature type="transmembrane region" description="Helical" evidence="8">
    <location>
        <begin position="71"/>
        <end position="97"/>
    </location>
</feature>
<evidence type="ECO:0000256" key="6">
    <source>
        <dbReference type="ARBA" id="ARBA00023004"/>
    </source>
</evidence>
<keyword evidence="3" id="KW-0479">Metal-binding</keyword>
<evidence type="ECO:0000256" key="2">
    <source>
        <dbReference type="ARBA" id="ARBA00022485"/>
    </source>
</evidence>
<sequence>MTTVMAGKSMKKKERTGWRSWRWLIARRTVQLLLLFAFMAGPWLGWRIAQGNFASSEWFGVLDLSDPYILLQSLLAGHAVSSVAIVGALLIVLFYLVVGGRSYCSWLCPVNIVTDAALWLRDRLGIKRDRAFNKQTRLVILGATLIASVTTSVIAWEIINPVTILQRGLIFGMGLGWAVIAGVFLFDLLITRHGWCGYLCPVGAFYGTIGRFSRVRVRATHRDACEQCGACLRKCPEPHVIGPALRGEANAFVISGDCINCGACIDHCPNDVFEMSFRPLTWPTTSRPDLDATTPP</sequence>
<protein>
    <submittedName>
        <fullName evidence="10">Methylamine utilization ferredoxin-type protein MauN</fullName>
    </submittedName>
</protein>
<dbReference type="GO" id="GO:0051539">
    <property type="term" value="F:4 iron, 4 sulfur cluster binding"/>
    <property type="evidence" value="ECO:0007669"/>
    <property type="project" value="UniProtKB-KW"/>
</dbReference>
<keyword evidence="1" id="KW-0813">Transport</keyword>
<dbReference type="InterPro" id="IPR011886">
    <property type="entry name" value="NapH_MauN"/>
</dbReference>
<keyword evidence="2" id="KW-0004">4Fe-4S</keyword>
<dbReference type="KEGG" id="amim:MIM_c29810"/>
<dbReference type="EMBL" id="CP003915">
    <property type="protein sequence ID" value="AHG65045.1"/>
    <property type="molecule type" value="Genomic_DNA"/>
</dbReference>
<feature type="transmembrane region" description="Helical" evidence="8">
    <location>
        <begin position="168"/>
        <end position="190"/>
    </location>
</feature>
<evidence type="ECO:0000256" key="5">
    <source>
        <dbReference type="ARBA" id="ARBA00022982"/>
    </source>
</evidence>
<proteinExistence type="predicted"/>
<name>W0PHW5_ADVMD</name>
<dbReference type="GO" id="GO:0046872">
    <property type="term" value="F:metal ion binding"/>
    <property type="evidence" value="ECO:0007669"/>
    <property type="project" value="UniProtKB-KW"/>
</dbReference>
<keyword evidence="8" id="KW-1133">Transmembrane helix</keyword>
<evidence type="ECO:0000259" key="9">
    <source>
        <dbReference type="PROSITE" id="PS51379"/>
    </source>
</evidence>
<dbReference type="PROSITE" id="PS00198">
    <property type="entry name" value="4FE4S_FER_1"/>
    <property type="match status" value="1"/>
</dbReference>
<keyword evidence="8" id="KW-0472">Membrane</keyword>